<gene>
    <name evidence="12" type="ORF">L1049_013712</name>
</gene>
<reference evidence="12 13" key="1">
    <citation type="journal article" date="2024" name="Plant J.">
        <title>Genome sequences and population genomics reveal climatic adaptation and genomic divergence between two closely related sweetgum species.</title>
        <authorList>
            <person name="Xu W.Q."/>
            <person name="Ren C.Q."/>
            <person name="Zhang X.Y."/>
            <person name="Comes H.P."/>
            <person name="Liu X.H."/>
            <person name="Li Y.G."/>
            <person name="Kettle C.J."/>
            <person name="Jalonen R."/>
            <person name="Gaisberger H."/>
            <person name="Ma Y.Z."/>
            <person name="Qiu Y.X."/>
        </authorList>
    </citation>
    <scope>NUCLEOTIDE SEQUENCE [LARGE SCALE GENOMIC DNA]</scope>
    <source>
        <strain evidence="12">Hangzhou</strain>
    </source>
</reference>
<keyword evidence="7 10" id="KW-0472">Membrane</keyword>
<dbReference type="Proteomes" id="UP001415857">
    <property type="component" value="Unassembled WGS sequence"/>
</dbReference>
<keyword evidence="3" id="KW-0479">Metal-binding</keyword>
<evidence type="ECO:0000259" key="11">
    <source>
        <dbReference type="PROSITE" id="PS50089"/>
    </source>
</evidence>
<dbReference type="InterPro" id="IPR001841">
    <property type="entry name" value="Znf_RING"/>
</dbReference>
<comment type="subcellular location">
    <subcellularLocation>
        <location evidence="1">Membrane</location>
    </subcellularLocation>
</comment>
<evidence type="ECO:0000256" key="6">
    <source>
        <dbReference type="ARBA" id="ARBA00022989"/>
    </source>
</evidence>
<dbReference type="AlphaFoldDB" id="A0AAP0WUJ1"/>
<dbReference type="SMART" id="SM00184">
    <property type="entry name" value="RING"/>
    <property type="match status" value="1"/>
</dbReference>
<evidence type="ECO:0000313" key="13">
    <source>
        <dbReference type="Proteomes" id="UP001415857"/>
    </source>
</evidence>
<name>A0AAP0WUJ1_LIQFO</name>
<feature type="domain" description="RING-type" evidence="11">
    <location>
        <begin position="112"/>
        <end position="154"/>
    </location>
</feature>
<keyword evidence="2 10" id="KW-0812">Transmembrane</keyword>
<sequence>MSSQNSKPLSCNFSQFNHNFIKFQNRGILLLLIFFSLVILIILFFLFARWIHHRRHLPTNAAAVFSSEPHATVVARPLGLDAATIRSLPISLHRSLDSCSSNNTLVEEEIECSICLTLFQGEEKVKVLPKCHHTYHPECVDKWLSTQSSCPLCRASLRVDPTSESVIP</sequence>
<comment type="similarity">
    <text evidence="8">Belongs to the RING-type zinc finger family. ATL subfamily.</text>
</comment>
<feature type="transmembrane region" description="Helical" evidence="10">
    <location>
        <begin position="28"/>
        <end position="48"/>
    </location>
</feature>
<protein>
    <recommendedName>
        <fullName evidence="11">RING-type domain-containing protein</fullName>
    </recommendedName>
</protein>
<dbReference type="Pfam" id="PF13639">
    <property type="entry name" value="zf-RING_2"/>
    <property type="match status" value="1"/>
</dbReference>
<comment type="caution">
    <text evidence="12">The sequence shown here is derived from an EMBL/GenBank/DDBJ whole genome shotgun (WGS) entry which is preliminary data.</text>
</comment>
<keyword evidence="13" id="KW-1185">Reference proteome</keyword>
<dbReference type="PANTHER" id="PTHR46539">
    <property type="entry name" value="E3 UBIQUITIN-PROTEIN LIGASE ATL42"/>
    <property type="match status" value="1"/>
</dbReference>
<dbReference type="SUPFAM" id="SSF57850">
    <property type="entry name" value="RING/U-box"/>
    <property type="match status" value="1"/>
</dbReference>
<dbReference type="EMBL" id="JBBPBK010000008">
    <property type="protein sequence ID" value="KAK9280027.1"/>
    <property type="molecule type" value="Genomic_DNA"/>
</dbReference>
<evidence type="ECO:0000256" key="7">
    <source>
        <dbReference type="ARBA" id="ARBA00023136"/>
    </source>
</evidence>
<dbReference type="GO" id="GO:0008270">
    <property type="term" value="F:zinc ion binding"/>
    <property type="evidence" value="ECO:0007669"/>
    <property type="project" value="UniProtKB-KW"/>
</dbReference>
<evidence type="ECO:0000256" key="9">
    <source>
        <dbReference type="PROSITE-ProRule" id="PRU00175"/>
    </source>
</evidence>
<keyword evidence="4 9" id="KW-0863">Zinc-finger</keyword>
<dbReference type="Gene3D" id="3.30.40.10">
    <property type="entry name" value="Zinc/RING finger domain, C3HC4 (zinc finger)"/>
    <property type="match status" value="1"/>
</dbReference>
<keyword evidence="5" id="KW-0862">Zinc</keyword>
<dbReference type="GO" id="GO:0016020">
    <property type="term" value="C:membrane"/>
    <property type="evidence" value="ECO:0007669"/>
    <property type="project" value="UniProtKB-SubCell"/>
</dbReference>
<evidence type="ECO:0000256" key="8">
    <source>
        <dbReference type="ARBA" id="ARBA00024209"/>
    </source>
</evidence>
<evidence type="ECO:0000256" key="1">
    <source>
        <dbReference type="ARBA" id="ARBA00004370"/>
    </source>
</evidence>
<accession>A0AAP0WUJ1</accession>
<dbReference type="PROSITE" id="PS50089">
    <property type="entry name" value="ZF_RING_2"/>
    <property type="match status" value="1"/>
</dbReference>
<keyword evidence="6 10" id="KW-1133">Transmembrane helix</keyword>
<evidence type="ECO:0000256" key="10">
    <source>
        <dbReference type="SAM" id="Phobius"/>
    </source>
</evidence>
<dbReference type="PANTHER" id="PTHR46539:SF25">
    <property type="entry name" value="(WILD MALAYSIAN BANANA) HYPOTHETICAL PROTEIN"/>
    <property type="match status" value="1"/>
</dbReference>
<evidence type="ECO:0000313" key="12">
    <source>
        <dbReference type="EMBL" id="KAK9280027.1"/>
    </source>
</evidence>
<proteinExistence type="inferred from homology"/>
<dbReference type="InterPro" id="IPR013083">
    <property type="entry name" value="Znf_RING/FYVE/PHD"/>
</dbReference>
<evidence type="ECO:0000256" key="2">
    <source>
        <dbReference type="ARBA" id="ARBA00022692"/>
    </source>
</evidence>
<evidence type="ECO:0000256" key="3">
    <source>
        <dbReference type="ARBA" id="ARBA00022723"/>
    </source>
</evidence>
<evidence type="ECO:0000256" key="5">
    <source>
        <dbReference type="ARBA" id="ARBA00022833"/>
    </source>
</evidence>
<organism evidence="12 13">
    <name type="scientific">Liquidambar formosana</name>
    <name type="common">Formosan gum</name>
    <dbReference type="NCBI Taxonomy" id="63359"/>
    <lineage>
        <taxon>Eukaryota</taxon>
        <taxon>Viridiplantae</taxon>
        <taxon>Streptophyta</taxon>
        <taxon>Embryophyta</taxon>
        <taxon>Tracheophyta</taxon>
        <taxon>Spermatophyta</taxon>
        <taxon>Magnoliopsida</taxon>
        <taxon>eudicotyledons</taxon>
        <taxon>Gunneridae</taxon>
        <taxon>Pentapetalae</taxon>
        <taxon>Saxifragales</taxon>
        <taxon>Altingiaceae</taxon>
        <taxon>Liquidambar</taxon>
    </lineage>
</organism>
<evidence type="ECO:0000256" key="4">
    <source>
        <dbReference type="ARBA" id="ARBA00022771"/>
    </source>
</evidence>